<dbReference type="InterPro" id="IPR057252">
    <property type="entry name" value="CoiA_C"/>
</dbReference>
<evidence type="ECO:0008006" key="6">
    <source>
        <dbReference type="Google" id="ProtNLM"/>
    </source>
</evidence>
<accession>A0A2T4U9U9</accession>
<evidence type="ECO:0000259" key="2">
    <source>
        <dbReference type="Pfam" id="PF25164"/>
    </source>
</evidence>
<keyword evidence="5" id="KW-1185">Reference proteome</keyword>
<name>A0A2T4U9U9_9BACI</name>
<evidence type="ECO:0000259" key="3">
    <source>
        <dbReference type="Pfam" id="PF25166"/>
    </source>
</evidence>
<protein>
    <recommendedName>
        <fullName evidence="6">Competence protein CoiA</fullName>
    </recommendedName>
</protein>
<evidence type="ECO:0000259" key="1">
    <source>
        <dbReference type="Pfam" id="PF06054"/>
    </source>
</evidence>
<reference evidence="4 5" key="1">
    <citation type="submission" date="2018-03" db="EMBL/GenBank/DDBJ databases">
        <title>Alkalicoccus saliphilus sp. nov., isolated from a mineral pool.</title>
        <authorList>
            <person name="Zhao B."/>
        </authorList>
    </citation>
    <scope>NUCLEOTIDE SEQUENCE [LARGE SCALE GENOMIC DNA]</scope>
    <source>
        <strain evidence="4 5">6AG</strain>
    </source>
</reference>
<organism evidence="4 5">
    <name type="scientific">Alkalicoccus saliphilus</name>
    <dbReference type="NCBI Taxonomy" id="200989"/>
    <lineage>
        <taxon>Bacteria</taxon>
        <taxon>Bacillati</taxon>
        <taxon>Bacillota</taxon>
        <taxon>Bacilli</taxon>
        <taxon>Bacillales</taxon>
        <taxon>Bacillaceae</taxon>
        <taxon>Alkalicoccus</taxon>
    </lineage>
</organism>
<comment type="caution">
    <text evidence="4">The sequence shown here is derived from an EMBL/GenBank/DDBJ whole genome shotgun (WGS) entry which is preliminary data.</text>
</comment>
<feature type="domain" description="Competence protein CoiA nuclease-like" evidence="1">
    <location>
        <begin position="78"/>
        <end position="227"/>
    </location>
</feature>
<dbReference type="Pfam" id="PF06054">
    <property type="entry name" value="CoiA_nuc"/>
    <property type="match status" value="1"/>
</dbReference>
<evidence type="ECO:0000313" key="5">
    <source>
        <dbReference type="Proteomes" id="UP000240509"/>
    </source>
</evidence>
<dbReference type="Pfam" id="PF25166">
    <property type="entry name" value="CoiA_C"/>
    <property type="match status" value="1"/>
</dbReference>
<dbReference type="Proteomes" id="UP000240509">
    <property type="component" value="Unassembled WGS sequence"/>
</dbReference>
<proteinExistence type="predicted"/>
<sequence>MNIRSLLYIMDKNGGILVFTAYVDGKDPIHIDHLDLSVNNSVFSCPECGSRLLIKAGSGKVRWHFAHARKTSCNGSEESFEHQYVKEQLVLWLKTHGYQPKKEFTVPGSGGRRADIYVFLNGRKVVFEIQKSYLPAREFNKRQTIYCEAGYDVFWIGVETSEKHIFKKRMSALETIRFRAFPFMHSFCYKIAEDALYMEFGHVQFQTGMSLFHFKKITWEKDPCESLYPSQPSPAAAAYKEKVNQEWKSLSRKKRLFPKFGYSRAEKKILSYYYKHQLSLNYYPSLCFLPVYSFFGVQTGAEVWQSWIHWKYVQHKGSRFTLSEVCLSIINEPEFHSFPMTDHPANAVRLALRKYFFIMESLGVLKRIYPGVYLVIQPLTVKKPMEQLLEDDKFIYNKIQSLL</sequence>
<dbReference type="AlphaFoldDB" id="A0A2T4U9U9"/>
<evidence type="ECO:0000313" key="4">
    <source>
        <dbReference type="EMBL" id="PTL40178.1"/>
    </source>
</evidence>
<dbReference type="EMBL" id="PZJJ01000002">
    <property type="protein sequence ID" value="PTL40178.1"/>
    <property type="molecule type" value="Genomic_DNA"/>
</dbReference>
<gene>
    <name evidence="4" type="ORF">C6Y45_02010</name>
</gene>
<dbReference type="InterPro" id="IPR057253">
    <property type="entry name" value="CoiA-like_N"/>
</dbReference>
<dbReference type="Pfam" id="PF25164">
    <property type="entry name" value="CoiA_N"/>
    <property type="match status" value="1"/>
</dbReference>
<feature type="domain" description="Competence protein CoiA C-terminal" evidence="3">
    <location>
        <begin position="262"/>
        <end position="388"/>
    </location>
</feature>
<dbReference type="InterPro" id="IPR010330">
    <property type="entry name" value="CoiA_nuc"/>
</dbReference>
<feature type="domain" description="Competence protein CoiA-like N-terminal" evidence="2">
    <location>
        <begin position="39"/>
        <end position="74"/>
    </location>
</feature>